<organism evidence="5 6">
    <name type="scientific">Legionella spiritensis</name>
    <dbReference type="NCBI Taxonomy" id="452"/>
    <lineage>
        <taxon>Bacteria</taxon>
        <taxon>Pseudomonadati</taxon>
        <taxon>Pseudomonadota</taxon>
        <taxon>Gammaproteobacteria</taxon>
        <taxon>Legionellales</taxon>
        <taxon>Legionellaceae</taxon>
        <taxon>Legionella</taxon>
    </lineage>
</organism>
<dbReference type="InterPro" id="IPR036291">
    <property type="entry name" value="NAD(P)-bd_dom_sf"/>
</dbReference>
<dbReference type="PANTHER" id="PTHR43775:SF37">
    <property type="entry name" value="SI:DKEY-61P9.11"/>
    <property type="match status" value="1"/>
</dbReference>
<keyword evidence="2" id="KW-0596">Phosphopantetheine</keyword>
<feature type="domain" description="Ketoreductase" evidence="4">
    <location>
        <begin position="210"/>
        <end position="387"/>
    </location>
</feature>
<dbReference type="EMBL" id="LNYX01000031">
    <property type="protein sequence ID" value="KTD61819.1"/>
    <property type="molecule type" value="Genomic_DNA"/>
</dbReference>
<dbReference type="Gene3D" id="3.40.50.720">
    <property type="entry name" value="NAD(P)-binding Rossmann-like Domain"/>
    <property type="match status" value="1"/>
</dbReference>
<protein>
    <submittedName>
        <fullName evidence="5">Polyketide synthase, type I</fullName>
    </submittedName>
</protein>
<accession>A0A0W0YYB7</accession>
<evidence type="ECO:0000256" key="2">
    <source>
        <dbReference type="ARBA" id="ARBA00022450"/>
    </source>
</evidence>
<proteinExistence type="inferred from homology"/>
<dbReference type="GO" id="GO:0004312">
    <property type="term" value="F:fatty acid synthase activity"/>
    <property type="evidence" value="ECO:0007669"/>
    <property type="project" value="TreeGrafter"/>
</dbReference>
<comment type="caution">
    <text evidence="5">The sequence shown here is derived from an EMBL/GenBank/DDBJ whole genome shotgun (WGS) entry which is preliminary data.</text>
</comment>
<dbReference type="SUPFAM" id="SSF51735">
    <property type="entry name" value="NAD(P)-binding Rossmann-fold domains"/>
    <property type="match status" value="1"/>
</dbReference>
<dbReference type="SMART" id="SM00822">
    <property type="entry name" value="PKS_KR"/>
    <property type="match status" value="1"/>
</dbReference>
<dbReference type="STRING" id="452.Lspi_2449"/>
<evidence type="ECO:0000259" key="4">
    <source>
        <dbReference type="SMART" id="SM00822"/>
    </source>
</evidence>
<evidence type="ECO:0000313" key="5">
    <source>
        <dbReference type="EMBL" id="KTD61819.1"/>
    </source>
</evidence>
<dbReference type="PATRIC" id="fig|452.5.peg.2701"/>
<gene>
    <name evidence="5" type="primary">pksJ_2</name>
    <name evidence="5" type="ORF">Lspi_2449</name>
</gene>
<dbReference type="InterPro" id="IPR050091">
    <property type="entry name" value="PKS_NRPS_Biosynth_Enz"/>
</dbReference>
<keyword evidence="3" id="KW-0597">Phosphoprotein</keyword>
<dbReference type="InterPro" id="IPR013968">
    <property type="entry name" value="PKS_KR"/>
</dbReference>
<dbReference type="Pfam" id="PF08659">
    <property type="entry name" value="KR"/>
    <property type="match status" value="1"/>
</dbReference>
<dbReference type="InterPro" id="IPR057326">
    <property type="entry name" value="KR_dom"/>
</dbReference>
<evidence type="ECO:0000313" key="6">
    <source>
        <dbReference type="Proteomes" id="UP000054877"/>
    </source>
</evidence>
<dbReference type="RefSeq" id="WP_058484338.1">
    <property type="nucleotide sequence ID" value="NZ_CAAAII010000011.1"/>
</dbReference>
<dbReference type="AlphaFoldDB" id="A0A0W0YYB7"/>
<dbReference type="PANTHER" id="PTHR43775">
    <property type="entry name" value="FATTY ACID SYNTHASE"/>
    <property type="match status" value="1"/>
</dbReference>
<sequence>MAIAEFDSFEPTDAWKTYLYALRWQRSDWQPDTKDIVDIPVLIAARTLSSERKAWCKRHFNDSNIRFIEAVTIDDKAITEQETAVVIYLCQADGNELLEEADFLRRVTQSAMTRTSVMPFVFLNLQSFLTGVALLGILKSIKFERPQWVVNYMEGDLLNERGVRLIKSVYASQESPNWVFRVESGILYTQTIYPAEPGVVDGARLVYPQHTYLVTGASGDLGQIIIENLLDSGVKNIAATGRKKEPPLWSLSIQAHLQNGAKIYYYSSDVSSGDDVKKLISVIKEQLPPLVSITHAAGVSDDKPWRRTDRQNLYHILSGKAMGALYLHQATRDYALKEFICISSITGVFGNLGQGAYAAANAFLNALCDYRMQQGLPALALIAGPIHNTGLFRKNERRLTAYLASLGVQPLTSQDIKQLSGRKVNTSKIVFSHFLRLPEDSTDCAFKLLLNRKKSDSSF</sequence>
<evidence type="ECO:0000256" key="1">
    <source>
        <dbReference type="ARBA" id="ARBA00006484"/>
    </source>
</evidence>
<dbReference type="Proteomes" id="UP000054877">
    <property type="component" value="Unassembled WGS sequence"/>
</dbReference>
<dbReference type="GO" id="GO:0006633">
    <property type="term" value="P:fatty acid biosynthetic process"/>
    <property type="evidence" value="ECO:0007669"/>
    <property type="project" value="TreeGrafter"/>
</dbReference>
<dbReference type="OrthoDB" id="9803968at2"/>
<name>A0A0W0YYB7_LEGSP</name>
<evidence type="ECO:0000256" key="3">
    <source>
        <dbReference type="ARBA" id="ARBA00022553"/>
    </source>
</evidence>
<reference evidence="5 6" key="1">
    <citation type="submission" date="2015-11" db="EMBL/GenBank/DDBJ databases">
        <title>Genomic analysis of 38 Legionella species identifies large and diverse effector repertoires.</title>
        <authorList>
            <person name="Burstein D."/>
            <person name="Amaro F."/>
            <person name="Zusman T."/>
            <person name="Lifshitz Z."/>
            <person name="Cohen O."/>
            <person name="Gilbert J.A."/>
            <person name="Pupko T."/>
            <person name="Shuman H.A."/>
            <person name="Segal G."/>
        </authorList>
    </citation>
    <scope>NUCLEOTIDE SEQUENCE [LARGE SCALE GENOMIC DNA]</scope>
    <source>
        <strain evidence="5 6">Mt.St.Helens-9</strain>
    </source>
</reference>
<comment type="similarity">
    <text evidence="1">Belongs to the short-chain dehydrogenases/reductases (SDR) family.</text>
</comment>
<keyword evidence="6" id="KW-1185">Reference proteome</keyword>